<keyword evidence="1" id="KW-1133">Transmembrane helix</keyword>
<dbReference type="GO" id="GO:0006508">
    <property type="term" value="P:proteolysis"/>
    <property type="evidence" value="ECO:0007669"/>
    <property type="project" value="UniProtKB-KW"/>
</dbReference>
<evidence type="ECO:0000259" key="2">
    <source>
        <dbReference type="Pfam" id="PF02517"/>
    </source>
</evidence>
<dbReference type="AlphaFoldDB" id="A0A2A2GEX4"/>
<dbReference type="GO" id="GO:0080120">
    <property type="term" value="P:CAAX-box protein maturation"/>
    <property type="evidence" value="ECO:0007669"/>
    <property type="project" value="UniProtKB-ARBA"/>
</dbReference>
<dbReference type="GO" id="GO:0004175">
    <property type="term" value="F:endopeptidase activity"/>
    <property type="evidence" value="ECO:0007669"/>
    <property type="project" value="UniProtKB-ARBA"/>
</dbReference>
<accession>A0A2A2GEX4</accession>
<keyword evidence="3" id="KW-0645">Protease</keyword>
<dbReference type="InterPro" id="IPR003675">
    <property type="entry name" value="Rce1/LyrA-like_dom"/>
</dbReference>
<dbReference type="Proteomes" id="UP000218831">
    <property type="component" value="Unassembled WGS sequence"/>
</dbReference>
<keyword evidence="3" id="KW-0482">Metalloprotease</keyword>
<name>A0A2A2GEX4_9BACT</name>
<dbReference type="OrthoDB" id="9814348at2"/>
<keyword evidence="3" id="KW-0378">Hydrolase</keyword>
<feature type="transmembrane region" description="Helical" evidence="1">
    <location>
        <begin position="16"/>
        <end position="35"/>
    </location>
</feature>
<keyword evidence="1" id="KW-0472">Membrane</keyword>
<evidence type="ECO:0000313" key="3">
    <source>
        <dbReference type="EMBL" id="PAU95415.1"/>
    </source>
</evidence>
<sequence>MRQSIKHYFSSTHTLLYSYLISLPLLLLYEVLIFLAQPDSEQVVRISVDVWIKTLFSYIGKDVLSITLILVALVGMFVLYRERKKLSSLKMSYFFTMLIEASFYAFFLALLINTTVSGLLQIVQTSPIESLTTLQQLALSLGAGLYEELFFRVILVSALLFIFKKVFAKQSVAFASAILLAAVIFSLVHYVGAFGDPFTLGSFLFRFLFGLALNAIYLWRGFGMAAWTHAIYDLMVIVY</sequence>
<gene>
    <name evidence="3" type="ORF">CK503_02915</name>
</gene>
<evidence type="ECO:0000256" key="1">
    <source>
        <dbReference type="SAM" id="Phobius"/>
    </source>
</evidence>
<feature type="transmembrane region" description="Helical" evidence="1">
    <location>
        <begin position="198"/>
        <end position="219"/>
    </location>
</feature>
<protein>
    <submittedName>
        <fullName evidence="3">CPBP family intramembrane metalloprotease</fullName>
    </submittedName>
</protein>
<dbReference type="GO" id="GO:0008237">
    <property type="term" value="F:metallopeptidase activity"/>
    <property type="evidence" value="ECO:0007669"/>
    <property type="project" value="UniProtKB-KW"/>
</dbReference>
<comment type="caution">
    <text evidence="3">The sequence shown here is derived from an EMBL/GenBank/DDBJ whole genome shotgun (WGS) entry which is preliminary data.</text>
</comment>
<dbReference type="Pfam" id="PF02517">
    <property type="entry name" value="Rce1-like"/>
    <property type="match status" value="1"/>
</dbReference>
<feature type="transmembrane region" description="Helical" evidence="1">
    <location>
        <begin position="172"/>
        <end position="192"/>
    </location>
</feature>
<evidence type="ECO:0000313" key="4">
    <source>
        <dbReference type="Proteomes" id="UP000218831"/>
    </source>
</evidence>
<reference evidence="3 4" key="1">
    <citation type="submission" date="2017-08" db="EMBL/GenBank/DDBJ databases">
        <title>Aliifodinibius alkalisoli sp. nov., isolated from saline alkaline soil.</title>
        <authorList>
            <person name="Liu D."/>
            <person name="Zhang G."/>
        </authorList>
    </citation>
    <scope>NUCLEOTIDE SEQUENCE [LARGE SCALE GENOMIC DNA]</scope>
    <source>
        <strain evidence="3 4">WN023</strain>
    </source>
</reference>
<feature type="transmembrane region" description="Helical" evidence="1">
    <location>
        <begin position="143"/>
        <end position="163"/>
    </location>
</feature>
<keyword evidence="4" id="KW-1185">Reference proteome</keyword>
<keyword evidence="1" id="KW-0812">Transmembrane</keyword>
<feature type="domain" description="CAAX prenyl protease 2/Lysostaphin resistance protein A-like" evidence="2">
    <location>
        <begin position="133"/>
        <end position="235"/>
    </location>
</feature>
<organism evidence="3 4">
    <name type="scientific">Fodinibius salipaludis</name>
    <dbReference type="NCBI Taxonomy" id="2032627"/>
    <lineage>
        <taxon>Bacteria</taxon>
        <taxon>Pseudomonadati</taxon>
        <taxon>Balneolota</taxon>
        <taxon>Balneolia</taxon>
        <taxon>Balneolales</taxon>
        <taxon>Balneolaceae</taxon>
        <taxon>Fodinibius</taxon>
    </lineage>
</organism>
<dbReference type="EMBL" id="NSKE01000002">
    <property type="protein sequence ID" value="PAU95415.1"/>
    <property type="molecule type" value="Genomic_DNA"/>
</dbReference>
<feature type="transmembrane region" description="Helical" evidence="1">
    <location>
        <begin position="101"/>
        <end position="123"/>
    </location>
</feature>
<feature type="transmembrane region" description="Helical" evidence="1">
    <location>
        <begin position="55"/>
        <end position="80"/>
    </location>
</feature>
<proteinExistence type="predicted"/>